<accession>A0ABR1I3I4</accession>
<evidence type="ECO:0000313" key="3">
    <source>
        <dbReference type="Proteomes" id="UP001498421"/>
    </source>
</evidence>
<feature type="compositionally biased region" description="Low complexity" evidence="1">
    <location>
        <begin position="1"/>
        <end position="14"/>
    </location>
</feature>
<dbReference type="EMBL" id="JAZAVK010000045">
    <property type="protein sequence ID" value="KAK7428113.1"/>
    <property type="molecule type" value="Genomic_DNA"/>
</dbReference>
<keyword evidence="3" id="KW-1185">Reference proteome</keyword>
<feature type="compositionally biased region" description="Basic and acidic residues" evidence="1">
    <location>
        <begin position="265"/>
        <end position="280"/>
    </location>
</feature>
<feature type="region of interest" description="Disordered" evidence="1">
    <location>
        <begin position="1"/>
        <end position="149"/>
    </location>
</feature>
<feature type="compositionally biased region" description="Basic residues" evidence="1">
    <location>
        <begin position="57"/>
        <end position="74"/>
    </location>
</feature>
<name>A0ABR1I3I4_9HYPO</name>
<feature type="compositionally biased region" description="Acidic residues" evidence="1">
    <location>
        <begin position="246"/>
        <end position="264"/>
    </location>
</feature>
<evidence type="ECO:0000313" key="2">
    <source>
        <dbReference type="EMBL" id="KAK7428113.1"/>
    </source>
</evidence>
<dbReference type="Proteomes" id="UP001498421">
    <property type="component" value="Unassembled WGS sequence"/>
</dbReference>
<sequence>MPPSTRATRASTRATAKRPLEETDPNVEQDQPAAKKPATKKAATKKATPEKAATKKVTTKKATGKKATGKKATGKKSTTINPPAEDSNTSNTEPGLVVEAVAEAAPDVAPDVTPEVAPEAAADRDSWVTEASSNAATTRRISKGPNGETFMPCVMPAECHKEISKIPMPSSWIVAIDATPDREMSLGSREWWEDHESWLEKNKTKLKLKPDQWAKKDEAMMKEVTIKEDEGNQDWDFICLTQAPDKDEDEYDEDDEDEEDDEEADKSADKAPDASSKEPKPSVTGKLASLHPDHIRTISMLGQDRTRWWQLEATKRDQDDFDMHIYNDFTGYGRIEVIENIFLHFEKLFKKRNVSYREIWPEVEGFALGMNSDLGGFIMCDDGEKCGVIIEMVGHLLITVVDTLKKQGVFKPGSDIYNLGSMLATWVEWGYGVSDDYGFEDEETSWIYRIVELAEEAGVALRGPTKAFAKMLATMKENKDGKSLKKWKPVAWSTKLKSYKSRYASATSFRGRGHIGGDHYDITKMPAQERKQHSLGGGAPW</sequence>
<comment type="caution">
    <text evidence="2">The sequence shown here is derived from an EMBL/GenBank/DDBJ whole genome shotgun (WGS) entry which is preliminary data.</text>
</comment>
<proteinExistence type="predicted"/>
<feature type="region of interest" description="Disordered" evidence="1">
    <location>
        <begin position="242"/>
        <end position="288"/>
    </location>
</feature>
<evidence type="ECO:0000256" key="1">
    <source>
        <dbReference type="SAM" id="MobiDB-lite"/>
    </source>
</evidence>
<feature type="compositionally biased region" description="Low complexity" evidence="1">
    <location>
        <begin position="97"/>
        <end position="120"/>
    </location>
</feature>
<gene>
    <name evidence="2" type="ORF">QQZ08_005352</name>
</gene>
<organism evidence="2 3">
    <name type="scientific">Neonectria magnoliae</name>
    <dbReference type="NCBI Taxonomy" id="2732573"/>
    <lineage>
        <taxon>Eukaryota</taxon>
        <taxon>Fungi</taxon>
        <taxon>Dikarya</taxon>
        <taxon>Ascomycota</taxon>
        <taxon>Pezizomycotina</taxon>
        <taxon>Sordariomycetes</taxon>
        <taxon>Hypocreomycetidae</taxon>
        <taxon>Hypocreales</taxon>
        <taxon>Nectriaceae</taxon>
        <taxon>Neonectria</taxon>
    </lineage>
</organism>
<feature type="compositionally biased region" description="Polar residues" evidence="1">
    <location>
        <begin position="129"/>
        <end position="139"/>
    </location>
</feature>
<protein>
    <submittedName>
        <fullName evidence="2">Uncharacterized protein</fullName>
    </submittedName>
</protein>
<reference evidence="2 3" key="1">
    <citation type="journal article" date="2025" name="Microbiol. Resour. Announc.">
        <title>Draft genome sequences for Neonectria magnoliae and Neonectria punicea, canker pathogens of Liriodendron tulipifera and Acer saccharum in West Virginia.</title>
        <authorList>
            <person name="Petronek H.M."/>
            <person name="Kasson M.T."/>
            <person name="Metheny A.M."/>
            <person name="Stauder C.M."/>
            <person name="Lovett B."/>
            <person name="Lynch S.C."/>
            <person name="Garnas J.R."/>
            <person name="Kasson L.R."/>
            <person name="Stajich J.E."/>
        </authorList>
    </citation>
    <scope>NUCLEOTIDE SEQUENCE [LARGE SCALE GENOMIC DNA]</scope>
    <source>
        <strain evidence="2 3">NRRL 64651</strain>
    </source>
</reference>